<organism evidence="4 5">
    <name type="scientific">Vibrio diazotrophicus</name>
    <dbReference type="NCBI Taxonomy" id="685"/>
    <lineage>
        <taxon>Bacteria</taxon>
        <taxon>Pseudomonadati</taxon>
        <taxon>Pseudomonadota</taxon>
        <taxon>Gammaproteobacteria</taxon>
        <taxon>Vibrionales</taxon>
        <taxon>Vibrionaceae</taxon>
        <taxon>Vibrio</taxon>
    </lineage>
</organism>
<dbReference type="Pfam" id="PF01520">
    <property type="entry name" value="Amidase_3"/>
    <property type="match status" value="1"/>
</dbReference>
<accession>A0A2J8HSH3</accession>
<comment type="caution">
    <text evidence="4">The sequence shown here is derived from an EMBL/GenBank/DDBJ whole genome shotgun (WGS) entry which is preliminary data.</text>
</comment>
<name>A0A2J8HSH3_VIBDI</name>
<dbReference type="InterPro" id="IPR050695">
    <property type="entry name" value="N-acetylmuramoyl_amidase_3"/>
</dbReference>
<dbReference type="RefSeq" id="WP_102967314.1">
    <property type="nucleotide sequence ID" value="NZ_POSK01000023.1"/>
</dbReference>
<evidence type="ECO:0000313" key="5">
    <source>
        <dbReference type="Proteomes" id="UP000236449"/>
    </source>
</evidence>
<comment type="catalytic activity">
    <reaction evidence="1">
        <text>Hydrolyzes the link between N-acetylmuramoyl residues and L-amino acid residues in certain cell-wall glycopeptides.</text>
        <dbReference type="EC" id="3.5.1.28"/>
    </reaction>
</comment>
<gene>
    <name evidence="4" type="ORF">C1N32_20820</name>
</gene>
<dbReference type="SMART" id="SM00646">
    <property type="entry name" value="Ami_3"/>
    <property type="match status" value="1"/>
</dbReference>
<sequence length="183" mass="19595">MKIALIVGHEKAKQGASNVNGETEYSFNKKLAALIAPILLANGHEPCVVYRDGTTYAQLPKRVNQTQADVALSLHCNAFNTTASGSEVLHYVNSERSEKLASFIQSEMVAALGLKDRGLRPVDIAHQGRSGDRGGHLCKHTSMPCVIVEAFFIDNNSDLAIATENIQALAQAIANGAMAYGDD</sequence>
<evidence type="ECO:0000256" key="2">
    <source>
        <dbReference type="ARBA" id="ARBA00011901"/>
    </source>
</evidence>
<dbReference type="InterPro" id="IPR002508">
    <property type="entry name" value="MurNAc-LAA_cat"/>
</dbReference>
<dbReference type="SUPFAM" id="SSF53187">
    <property type="entry name" value="Zn-dependent exopeptidases"/>
    <property type="match status" value="1"/>
</dbReference>
<dbReference type="Gene3D" id="3.40.630.40">
    <property type="entry name" value="Zn-dependent exopeptidases"/>
    <property type="match status" value="1"/>
</dbReference>
<evidence type="ECO:0000259" key="3">
    <source>
        <dbReference type="SMART" id="SM00646"/>
    </source>
</evidence>
<reference evidence="4 5" key="1">
    <citation type="submission" date="2018-01" db="EMBL/GenBank/DDBJ databases">
        <title>Draft genome sequences of six Vibrio diazotrophicus strains isolated from deep-sea sediments of the Baltic Sea.</title>
        <authorList>
            <person name="Castillo D."/>
            <person name="Vandieken V."/>
            <person name="Chiang O."/>
            <person name="Middelboe M."/>
        </authorList>
    </citation>
    <scope>NUCLEOTIDE SEQUENCE [LARGE SCALE GENOMIC DNA]</scope>
    <source>
        <strain evidence="4 5">60.27F</strain>
    </source>
</reference>
<proteinExistence type="predicted"/>
<dbReference type="CDD" id="cd02696">
    <property type="entry name" value="MurNAc-LAA"/>
    <property type="match status" value="1"/>
</dbReference>
<dbReference type="EC" id="3.5.1.28" evidence="2"/>
<dbReference type="GO" id="GO:0030288">
    <property type="term" value="C:outer membrane-bounded periplasmic space"/>
    <property type="evidence" value="ECO:0007669"/>
    <property type="project" value="TreeGrafter"/>
</dbReference>
<protein>
    <recommendedName>
        <fullName evidence="2">N-acetylmuramoyl-L-alanine amidase</fullName>
        <ecNumber evidence="2">3.5.1.28</ecNumber>
    </recommendedName>
</protein>
<dbReference type="GO" id="GO:0009253">
    <property type="term" value="P:peptidoglycan catabolic process"/>
    <property type="evidence" value="ECO:0007669"/>
    <property type="project" value="InterPro"/>
</dbReference>
<dbReference type="OrthoDB" id="957753at2"/>
<evidence type="ECO:0000313" key="4">
    <source>
        <dbReference type="EMBL" id="PNI01208.1"/>
    </source>
</evidence>
<feature type="domain" description="MurNAc-LAA" evidence="3">
    <location>
        <begin position="60"/>
        <end position="178"/>
    </location>
</feature>
<dbReference type="AlphaFoldDB" id="A0A2J8HSH3"/>
<evidence type="ECO:0000256" key="1">
    <source>
        <dbReference type="ARBA" id="ARBA00001561"/>
    </source>
</evidence>
<dbReference type="PANTHER" id="PTHR30404">
    <property type="entry name" value="N-ACETYLMURAMOYL-L-ALANINE AMIDASE"/>
    <property type="match status" value="1"/>
</dbReference>
<dbReference type="EMBL" id="POSK01000023">
    <property type="protein sequence ID" value="PNI01208.1"/>
    <property type="molecule type" value="Genomic_DNA"/>
</dbReference>
<dbReference type="GO" id="GO:0008745">
    <property type="term" value="F:N-acetylmuramoyl-L-alanine amidase activity"/>
    <property type="evidence" value="ECO:0007669"/>
    <property type="project" value="UniProtKB-EC"/>
</dbReference>
<dbReference type="Proteomes" id="UP000236449">
    <property type="component" value="Unassembled WGS sequence"/>
</dbReference>
<dbReference type="PANTHER" id="PTHR30404:SF8">
    <property type="entry name" value="AUTOLYSIN PH-RELATED"/>
    <property type="match status" value="1"/>
</dbReference>